<comment type="caution">
    <text evidence="1">The sequence shown here is derived from an EMBL/GenBank/DDBJ whole genome shotgun (WGS) entry which is preliminary data.</text>
</comment>
<evidence type="ECO:0000313" key="2">
    <source>
        <dbReference type="Proteomes" id="UP001497535"/>
    </source>
</evidence>
<evidence type="ECO:0000313" key="1">
    <source>
        <dbReference type="EMBL" id="CAK5078843.1"/>
    </source>
</evidence>
<accession>A0ACB0ZIM5</accession>
<reference evidence="1" key="1">
    <citation type="submission" date="2023-11" db="EMBL/GenBank/DDBJ databases">
        <authorList>
            <person name="Poullet M."/>
        </authorList>
    </citation>
    <scope>NUCLEOTIDE SEQUENCE</scope>
    <source>
        <strain evidence="1">E1834</strain>
    </source>
</reference>
<sequence>MSLHGKMLEAIGEDGINYTWYRRPYTRRVATQSQQQQQQHSTSQEGGGTLNMEMLDPQKTQLSELGENILAYCFQCLSINDRFNMEHVSRLFRSASKKSWVSQSHVVVVPEAVVKDGSYSIDGRRLFRLLMKRCARYTLELTIHAMASDDRVFRLLNLSYRVDHLCIDSLNPLCGPEIMEIGYRLPSLKTLIIRNCRIVKHFILVRQFNEMLEKLQQLKILAIADNINLRCELIQVPRSLRIFCLRDFRVNEHVGALMRNVRQRAPGITVLSVQSTGWDVVNQALAYEHITVLSIPFSHVSPEDVVPDDMFPPNYLNQLTALDLGLVSQIFIIMRFLPEMFPCLEHLSFSCVEDPNTQFHKHFNQILPFPSLRSFCLGIYQSPITFEREQLHRCTHNYPLIFHAEYMAFVRKLFEQGKLEHLQLNFPLSADIAIDVFKSCPNLRSLYFHNRFGSISKNIQHGDYFFAEQFIQKFKRFVSKRKIPPPNKESKKVRMLGKLFAATEFEDGNAWILCQEYPMSSHVLVELFVKELGEGNNICPPTQLFNIVRG</sequence>
<dbReference type="Proteomes" id="UP001497535">
    <property type="component" value="Unassembled WGS sequence"/>
</dbReference>
<protein>
    <submittedName>
        <fullName evidence="1">Uncharacterized protein</fullName>
    </submittedName>
</protein>
<dbReference type="EMBL" id="CAVMJV010000036">
    <property type="protein sequence ID" value="CAK5078843.1"/>
    <property type="molecule type" value="Genomic_DNA"/>
</dbReference>
<proteinExistence type="predicted"/>
<organism evidence="1 2">
    <name type="scientific">Meloidogyne enterolobii</name>
    <name type="common">Root-knot nematode worm</name>
    <name type="synonym">Meloidogyne mayaguensis</name>
    <dbReference type="NCBI Taxonomy" id="390850"/>
    <lineage>
        <taxon>Eukaryota</taxon>
        <taxon>Metazoa</taxon>
        <taxon>Ecdysozoa</taxon>
        <taxon>Nematoda</taxon>
        <taxon>Chromadorea</taxon>
        <taxon>Rhabditida</taxon>
        <taxon>Tylenchina</taxon>
        <taxon>Tylenchomorpha</taxon>
        <taxon>Tylenchoidea</taxon>
        <taxon>Meloidogynidae</taxon>
        <taxon>Meloidogyninae</taxon>
        <taxon>Meloidogyne</taxon>
    </lineage>
</organism>
<name>A0ACB0ZIM5_MELEN</name>
<gene>
    <name evidence="1" type="ORF">MENTE1834_LOCUS25915</name>
</gene>
<keyword evidence="2" id="KW-1185">Reference proteome</keyword>